<dbReference type="CDD" id="cd13880">
    <property type="entry name" value="CuRO_2_MaLCC_like"/>
    <property type="match status" value="1"/>
</dbReference>
<reference evidence="19" key="1">
    <citation type="journal article" date="2015" name="BMC Genomics">
        <title>Genomic and transcriptomic analysis of the endophytic fungus Pestalotiopsis fici reveals its lifestyle and high potential for synthesis of natural products.</title>
        <authorList>
            <person name="Wang X."/>
            <person name="Zhang X."/>
            <person name="Liu L."/>
            <person name="Xiang M."/>
            <person name="Wang W."/>
            <person name="Sun X."/>
            <person name="Che Y."/>
            <person name="Guo L."/>
            <person name="Liu G."/>
            <person name="Guo L."/>
            <person name="Wang C."/>
            <person name="Yin W.B."/>
            <person name="Stadler M."/>
            <person name="Zhang X."/>
            <person name="Liu X."/>
        </authorList>
    </citation>
    <scope>NUCLEOTIDE SEQUENCE [LARGE SCALE GENOMIC DNA]</scope>
    <source>
        <strain evidence="19">W106-1 / CGMCC3.15140</strain>
    </source>
</reference>
<comment type="pathway">
    <text evidence="3">Secondary metabolite biosynthesis.</text>
</comment>
<dbReference type="InterPro" id="IPR033138">
    <property type="entry name" value="Cu_oxidase_CS"/>
</dbReference>
<dbReference type="GO" id="GO:0046274">
    <property type="term" value="P:lignin catabolic process"/>
    <property type="evidence" value="ECO:0007669"/>
    <property type="project" value="UniProtKB-KW"/>
</dbReference>
<evidence type="ECO:0000256" key="7">
    <source>
        <dbReference type="ARBA" id="ARBA00022729"/>
    </source>
</evidence>
<proteinExistence type="inferred from homology"/>
<evidence type="ECO:0000313" key="19">
    <source>
        <dbReference type="Proteomes" id="UP000030651"/>
    </source>
</evidence>
<dbReference type="InterPro" id="IPR008972">
    <property type="entry name" value="Cupredoxin"/>
</dbReference>
<dbReference type="eggNOG" id="KOG1263">
    <property type="taxonomic scope" value="Eukaryota"/>
</dbReference>
<dbReference type="Gene3D" id="2.60.40.420">
    <property type="entry name" value="Cupredoxins - blue copper proteins"/>
    <property type="match status" value="3"/>
</dbReference>
<feature type="chain" id="PRO_5004834350" description="laccase" evidence="14">
    <location>
        <begin position="23"/>
        <end position="605"/>
    </location>
</feature>
<keyword evidence="7 14" id="KW-0732">Signal</keyword>
<evidence type="ECO:0000256" key="10">
    <source>
        <dbReference type="ARBA" id="ARBA00023008"/>
    </source>
</evidence>
<dbReference type="InterPro" id="IPR001117">
    <property type="entry name" value="Cu-oxidase_2nd"/>
</dbReference>
<evidence type="ECO:0000256" key="1">
    <source>
        <dbReference type="ARBA" id="ARBA00000349"/>
    </source>
</evidence>
<evidence type="ECO:0000256" key="8">
    <source>
        <dbReference type="ARBA" id="ARBA00022737"/>
    </source>
</evidence>
<dbReference type="Proteomes" id="UP000030651">
    <property type="component" value="Unassembled WGS sequence"/>
</dbReference>
<dbReference type="AlphaFoldDB" id="W3WX38"/>
<dbReference type="SUPFAM" id="SSF49503">
    <property type="entry name" value="Cupredoxins"/>
    <property type="match status" value="3"/>
</dbReference>
<sequence>MLSTSLLAGVLPFAHLLTTAVAAPATEQVQPRQSASCNTADNRACWTDGFDINTDYEVDIPDGITRTFDLTLTEVNNWTGPDGVVKEKVMLINNQFPGPVLYADWGDTLVINVINNMETNGTSIHWHGIRQYHTNIQDGANGITECPLAPGQTKTYTWRATQYGSSWYHSHHSAQYGNGVVGSIHINGPTSADYDIDLGVYPITDYYYITADEGVRETMTQAVPPNSDNVLFNGTNINPADPSLGEYSVVTLTPGSKHRLRLINPSIEHNFQVSLVGHEFTIVSTDFVPIEPIVASDVFLGVGQRYDIIIDASEAVDNYWFNVTLSGTGLCGASNNAAPAAIFRYEGAPDALPTDPGTAPADSLCDDRNDFVPIVQRTTSATDITPGVLVNDNLPVTLSLPPLTSTVTWFVNGSAIDVQWDKPVLEYVLDGDTAYPRNENIVLVDDADVWTYWIIQNLSPIPHPMHLHGHDFLVLGRSSPLNVPLSLTQLLALLAAGQLGGLTDLFDLSDLASLNFDNPTRRDVTMLPALGYLVVAFKADNPGNWLFHCHIAWHVSGGLSVDFVERRGEQAALISDDDQAAFEETCSQWRSYYATAEYEKEDSGL</sequence>
<feature type="domain" description="Plastocyanin-like" evidence="16">
    <location>
        <begin position="422"/>
        <end position="567"/>
    </location>
</feature>
<keyword evidence="8" id="KW-0677">Repeat</keyword>
<evidence type="ECO:0000259" key="15">
    <source>
        <dbReference type="Pfam" id="PF00394"/>
    </source>
</evidence>
<dbReference type="EC" id="1.10.3.2" evidence="5"/>
<protein>
    <recommendedName>
        <fullName evidence="5">laccase</fullName>
        <ecNumber evidence="5">1.10.3.2</ecNumber>
    </recommendedName>
</protein>
<dbReference type="InterPro" id="IPR002355">
    <property type="entry name" value="Cu_oxidase_Cu_BS"/>
</dbReference>
<dbReference type="GeneID" id="19275490"/>
<keyword evidence="6" id="KW-0479">Metal-binding</keyword>
<dbReference type="FunFam" id="2.60.40.420:FF:000046">
    <property type="entry name" value="Multicopper oxidase"/>
    <property type="match status" value="1"/>
</dbReference>
<dbReference type="GO" id="GO:0052716">
    <property type="term" value="F:hydroquinone:oxygen oxidoreductase activity"/>
    <property type="evidence" value="ECO:0007669"/>
    <property type="project" value="UniProtKB-EC"/>
</dbReference>
<keyword evidence="13" id="KW-0439">Lignin degradation</keyword>
<accession>W3WX38</accession>
<feature type="domain" description="Plastocyanin-like" evidence="15">
    <location>
        <begin position="202"/>
        <end position="348"/>
    </location>
</feature>
<dbReference type="GO" id="GO:0005507">
    <property type="term" value="F:copper ion binding"/>
    <property type="evidence" value="ECO:0007669"/>
    <property type="project" value="InterPro"/>
</dbReference>
<evidence type="ECO:0000256" key="4">
    <source>
        <dbReference type="ARBA" id="ARBA00010609"/>
    </source>
</evidence>
<dbReference type="PANTHER" id="PTHR11709:SF87">
    <property type="entry name" value="LACCASE"/>
    <property type="match status" value="1"/>
</dbReference>
<dbReference type="CDD" id="cd13901">
    <property type="entry name" value="CuRO_3_MaLCC_like"/>
    <property type="match status" value="1"/>
</dbReference>
<gene>
    <name evidence="18" type="ORF">PFICI_10477</name>
</gene>
<comment type="cofactor">
    <cofactor evidence="2">
        <name>Cu cation</name>
        <dbReference type="ChEBI" id="CHEBI:23378"/>
    </cofactor>
</comment>
<dbReference type="PROSITE" id="PS00079">
    <property type="entry name" value="MULTICOPPER_OXIDASE1"/>
    <property type="match status" value="1"/>
</dbReference>
<evidence type="ECO:0000256" key="11">
    <source>
        <dbReference type="ARBA" id="ARBA00023157"/>
    </source>
</evidence>
<evidence type="ECO:0000256" key="14">
    <source>
        <dbReference type="SAM" id="SignalP"/>
    </source>
</evidence>
<evidence type="ECO:0000256" key="3">
    <source>
        <dbReference type="ARBA" id="ARBA00005179"/>
    </source>
</evidence>
<keyword evidence="9" id="KW-0560">Oxidoreductase</keyword>
<dbReference type="PROSITE" id="PS00080">
    <property type="entry name" value="MULTICOPPER_OXIDASE2"/>
    <property type="match status" value="1"/>
</dbReference>
<comment type="catalytic activity">
    <reaction evidence="1">
        <text>4 hydroquinone + O2 = 4 benzosemiquinone + 2 H2O</text>
        <dbReference type="Rhea" id="RHEA:11276"/>
        <dbReference type="ChEBI" id="CHEBI:15377"/>
        <dbReference type="ChEBI" id="CHEBI:15379"/>
        <dbReference type="ChEBI" id="CHEBI:17594"/>
        <dbReference type="ChEBI" id="CHEBI:17977"/>
        <dbReference type="EC" id="1.10.3.2"/>
    </reaction>
</comment>
<evidence type="ECO:0000256" key="5">
    <source>
        <dbReference type="ARBA" id="ARBA00012297"/>
    </source>
</evidence>
<dbReference type="Pfam" id="PF07731">
    <property type="entry name" value="Cu-oxidase_2"/>
    <property type="match status" value="1"/>
</dbReference>
<evidence type="ECO:0000259" key="17">
    <source>
        <dbReference type="Pfam" id="PF07732"/>
    </source>
</evidence>
<keyword evidence="10" id="KW-0186">Copper</keyword>
<dbReference type="OrthoDB" id="2121828at2759"/>
<dbReference type="RefSeq" id="XP_007837249.1">
    <property type="nucleotide sequence ID" value="XM_007839058.1"/>
</dbReference>
<dbReference type="Pfam" id="PF00394">
    <property type="entry name" value="Cu-oxidase"/>
    <property type="match status" value="1"/>
</dbReference>
<dbReference type="KEGG" id="pfy:PFICI_10477"/>
<dbReference type="FunFam" id="2.60.40.420:FF:000045">
    <property type="entry name" value="Laccase 2"/>
    <property type="match status" value="1"/>
</dbReference>
<dbReference type="InterPro" id="IPR011707">
    <property type="entry name" value="Cu-oxidase-like_N"/>
</dbReference>
<evidence type="ECO:0000256" key="2">
    <source>
        <dbReference type="ARBA" id="ARBA00001935"/>
    </source>
</evidence>
<name>W3WX38_PESFW</name>
<dbReference type="EMBL" id="KI912115">
    <property type="protein sequence ID" value="ETS78415.1"/>
    <property type="molecule type" value="Genomic_DNA"/>
</dbReference>
<dbReference type="InterPro" id="IPR045087">
    <property type="entry name" value="Cu-oxidase_fam"/>
</dbReference>
<comment type="similarity">
    <text evidence="4">Belongs to the multicopper oxidase family.</text>
</comment>
<dbReference type="HOGENOM" id="CLU_006504_3_2_1"/>
<feature type="signal peptide" evidence="14">
    <location>
        <begin position="1"/>
        <end position="22"/>
    </location>
</feature>
<evidence type="ECO:0000313" key="18">
    <source>
        <dbReference type="EMBL" id="ETS78415.1"/>
    </source>
</evidence>
<keyword evidence="19" id="KW-1185">Reference proteome</keyword>
<keyword evidence="11" id="KW-1015">Disulfide bond</keyword>
<dbReference type="Pfam" id="PF07732">
    <property type="entry name" value="Cu-oxidase_3"/>
    <property type="match status" value="1"/>
</dbReference>
<dbReference type="OMA" id="HNGTGIH"/>
<dbReference type="InParanoid" id="W3WX38"/>
<dbReference type="PANTHER" id="PTHR11709">
    <property type="entry name" value="MULTI-COPPER OXIDASE"/>
    <property type="match status" value="1"/>
</dbReference>
<dbReference type="FunFam" id="2.60.40.420:FF:000021">
    <property type="entry name" value="Extracellular dihydrogeodin oxidase/laccase"/>
    <property type="match status" value="1"/>
</dbReference>
<keyword evidence="12" id="KW-0325">Glycoprotein</keyword>
<evidence type="ECO:0000256" key="6">
    <source>
        <dbReference type="ARBA" id="ARBA00022723"/>
    </source>
</evidence>
<evidence type="ECO:0000256" key="12">
    <source>
        <dbReference type="ARBA" id="ARBA00023180"/>
    </source>
</evidence>
<feature type="domain" description="Plastocyanin-like" evidence="17">
    <location>
        <begin position="80"/>
        <end position="189"/>
    </location>
</feature>
<evidence type="ECO:0000259" key="16">
    <source>
        <dbReference type="Pfam" id="PF07731"/>
    </source>
</evidence>
<dbReference type="CDD" id="cd13854">
    <property type="entry name" value="CuRO_1_MaLCC_like"/>
    <property type="match status" value="1"/>
</dbReference>
<evidence type="ECO:0000256" key="9">
    <source>
        <dbReference type="ARBA" id="ARBA00023002"/>
    </source>
</evidence>
<dbReference type="InterPro" id="IPR011706">
    <property type="entry name" value="Cu-oxidase_C"/>
</dbReference>
<organism evidence="18 19">
    <name type="scientific">Pestalotiopsis fici (strain W106-1 / CGMCC3.15140)</name>
    <dbReference type="NCBI Taxonomy" id="1229662"/>
    <lineage>
        <taxon>Eukaryota</taxon>
        <taxon>Fungi</taxon>
        <taxon>Dikarya</taxon>
        <taxon>Ascomycota</taxon>
        <taxon>Pezizomycotina</taxon>
        <taxon>Sordariomycetes</taxon>
        <taxon>Xylariomycetidae</taxon>
        <taxon>Amphisphaeriales</taxon>
        <taxon>Sporocadaceae</taxon>
        <taxon>Pestalotiopsis</taxon>
    </lineage>
</organism>
<evidence type="ECO:0000256" key="13">
    <source>
        <dbReference type="ARBA" id="ARBA00023185"/>
    </source>
</evidence>